<feature type="active site" description="Proton acceptor" evidence="11">
    <location>
        <position position="174"/>
    </location>
</feature>
<dbReference type="GO" id="GO:0005524">
    <property type="term" value="F:ATP binding"/>
    <property type="evidence" value="ECO:0007669"/>
    <property type="project" value="UniProtKB-UniRule"/>
</dbReference>
<comment type="caution">
    <text evidence="16">The sequence shown here is derived from an EMBL/GenBank/DDBJ whole genome shotgun (WGS) entry which is preliminary data.</text>
</comment>
<evidence type="ECO:0000256" key="12">
    <source>
        <dbReference type="NCBIfam" id="TIGR00131"/>
    </source>
</evidence>
<dbReference type="SUPFAM" id="SSF54211">
    <property type="entry name" value="Ribosomal protein S5 domain 2-like"/>
    <property type="match status" value="1"/>
</dbReference>
<evidence type="ECO:0000259" key="13">
    <source>
        <dbReference type="Pfam" id="PF00288"/>
    </source>
</evidence>
<evidence type="ECO:0000256" key="9">
    <source>
        <dbReference type="ARBA" id="ARBA00023144"/>
    </source>
</evidence>
<feature type="binding site" evidence="11">
    <location>
        <begin position="124"/>
        <end position="130"/>
    </location>
    <ligand>
        <name>ATP</name>
        <dbReference type="ChEBI" id="CHEBI:30616"/>
    </ligand>
</feature>
<reference evidence="16" key="2">
    <citation type="submission" date="2023-01" db="EMBL/GenBank/DDBJ databases">
        <title>Gilvimarinus xylanilyticus HB14 isolated from Caulerpa lentillifera aquaculture base in Hainan, China.</title>
        <authorList>
            <person name="Zhang Y.-J."/>
        </authorList>
    </citation>
    <scope>NUCLEOTIDE SEQUENCE</scope>
    <source>
        <strain evidence="16">HB14</strain>
    </source>
</reference>
<dbReference type="Gene3D" id="3.30.230.10">
    <property type="match status" value="1"/>
</dbReference>
<evidence type="ECO:0000256" key="8">
    <source>
        <dbReference type="ARBA" id="ARBA00022842"/>
    </source>
</evidence>
<dbReference type="Pfam" id="PF10509">
    <property type="entry name" value="GalKase_gal_bdg"/>
    <property type="match status" value="1"/>
</dbReference>
<comment type="pathway">
    <text evidence="11">Carbohydrate metabolism; galactose metabolism.</text>
</comment>
<comment type="similarity">
    <text evidence="1 11">Belongs to the GHMP kinase family. GalK subfamily.</text>
</comment>
<dbReference type="InterPro" id="IPR019539">
    <property type="entry name" value="GalKase_N"/>
</dbReference>
<dbReference type="EMBL" id="JAMFTH010000001">
    <property type="protein sequence ID" value="MCP8898955.1"/>
    <property type="molecule type" value="Genomic_DNA"/>
</dbReference>
<evidence type="ECO:0000256" key="3">
    <source>
        <dbReference type="ARBA" id="ARBA00022679"/>
    </source>
</evidence>
<accession>A0A9X2I270</accession>
<dbReference type="EC" id="2.7.1.6" evidence="11 12"/>
<comment type="subcellular location">
    <subcellularLocation>
        <location evidence="11">Cytoplasm</location>
    </subcellularLocation>
</comment>
<organism evidence="16 17">
    <name type="scientific">Gilvimarinus xylanilyticus</name>
    <dbReference type="NCBI Taxonomy" id="2944139"/>
    <lineage>
        <taxon>Bacteria</taxon>
        <taxon>Pseudomonadati</taxon>
        <taxon>Pseudomonadota</taxon>
        <taxon>Gammaproteobacteria</taxon>
        <taxon>Cellvibrionales</taxon>
        <taxon>Cellvibrionaceae</taxon>
        <taxon>Gilvimarinus</taxon>
    </lineage>
</organism>
<dbReference type="InterPro" id="IPR014721">
    <property type="entry name" value="Ribsml_uS5_D2-typ_fold_subgr"/>
</dbReference>
<dbReference type="InterPro" id="IPR000705">
    <property type="entry name" value="Galactokinase"/>
</dbReference>
<keyword evidence="2 11" id="KW-0963">Cytoplasm</keyword>
<evidence type="ECO:0000313" key="16">
    <source>
        <dbReference type="EMBL" id="MCP8898955.1"/>
    </source>
</evidence>
<keyword evidence="8 11" id="KW-0460">Magnesium</keyword>
<protein>
    <recommendedName>
        <fullName evidence="11 12">Galactokinase</fullName>
        <ecNumber evidence="11 12">2.7.1.6</ecNumber>
    </recommendedName>
    <alternativeName>
        <fullName evidence="11">Galactose kinase</fullName>
    </alternativeName>
</protein>
<dbReference type="PRINTS" id="PR00473">
    <property type="entry name" value="GALCTOKINASE"/>
</dbReference>
<keyword evidence="7 11" id="KW-0067">ATP-binding</keyword>
<dbReference type="Proteomes" id="UP001139319">
    <property type="component" value="Unassembled WGS sequence"/>
</dbReference>
<feature type="domain" description="GHMP kinase N-terminal" evidence="13">
    <location>
        <begin position="94"/>
        <end position="181"/>
    </location>
</feature>
<dbReference type="PANTHER" id="PTHR10457:SF7">
    <property type="entry name" value="GALACTOKINASE-RELATED"/>
    <property type="match status" value="1"/>
</dbReference>
<feature type="domain" description="Galactokinase N-terminal" evidence="15">
    <location>
        <begin position="10"/>
        <end position="58"/>
    </location>
</feature>
<keyword evidence="4 11" id="KW-0479">Metal-binding</keyword>
<evidence type="ECO:0000256" key="5">
    <source>
        <dbReference type="ARBA" id="ARBA00022741"/>
    </source>
</evidence>
<dbReference type="GO" id="GO:0005829">
    <property type="term" value="C:cytosol"/>
    <property type="evidence" value="ECO:0007669"/>
    <property type="project" value="TreeGrafter"/>
</dbReference>
<dbReference type="PANTHER" id="PTHR10457">
    <property type="entry name" value="MEVALONATE KINASE/GALACTOKINASE"/>
    <property type="match status" value="1"/>
</dbReference>
<dbReference type="Pfam" id="PF00288">
    <property type="entry name" value="GHMP_kinases_N"/>
    <property type="match status" value="1"/>
</dbReference>
<keyword evidence="3 11" id="KW-0808">Transferase</keyword>
<dbReference type="GO" id="GO:0000287">
    <property type="term" value="F:magnesium ion binding"/>
    <property type="evidence" value="ECO:0007669"/>
    <property type="project" value="UniProtKB-UniRule"/>
</dbReference>
<dbReference type="NCBIfam" id="NF003472">
    <property type="entry name" value="PRK05101.1"/>
    <property type="match status" value="1"/>
</dbReference>
<dbReference type="PROSITE" id="PS00106">
    <property type="entry name" value="GALACTOKINASE"/>
    <property type="match status" value="1"/>
</dbReference>
<dbReference type="NCBIfam" id="TIGR00131">
    <property type="entry name" value="gal_kin"/>
    <property type="match status" value="1"/>
</dbReference>
<keyword evidence="6 11" id="KW-0418">Kinase</keyword>
<comment type="catalytic activity">
    <reaction evidence="11">
        <text>alpha-D-galactose + ATP = alpha-D-galactose 1-phosphate + ADP + H(+)</text>
        <dbReference type="Rhea" id="RHEA:13553"/>
        <dbReference type="ChEBI" id="CHEBI:15378"/>
        <dbReference type="ChEBI" id="CHEBI:28061"/>
        <dbReference type="ChEBI" id="CHEBI:30616"/>
        <dbReference type="ChEBI" id="CHEBI:58336"/>
        <dbReference type="ChEBI" id="CHEBI:456216"/>
        <dbReference type="EC" id="2.7.1.6"/>
    </reaction>
</comment>
<feature type="binding site" evidence="11">
    <location>
        <begin position="34"/>
        <end position="37"/>
    </location>
    <ligand>
        <name>substrate</name>
    </ligand>
</feature>
<dbReference type="GO" id="GO:0006012">
    <property type="term" value="P:galactose metabolic process"/>
    <property type="evidence" value="ECO:0007669"/>
    <property type="project" value="UniProtKB-UniRule"/>
</dbReference>
<evidence type="ECO:0000256" key="4">
    <source>
        <dbReference type="ARBA" id="ARBA00022723"/>
    </source>
</evidence>
<evidence type="ECO:0000256" key="7">
    <source>
        <dbReference type="ARBA" id="ARBA00022840"/>
    </source>
</evidence>
<evidence type="ECO:0000259" key="15">
    <source>
        <dbReference type="Pfam" id="PF10509"/>
    </source>
</evidence>
<comment type="function">
    <text evidence="11">Catalyzes the transfer of the gamma-phosphate of ATP to D-galactose to form alpha-D-galactose-1-phosphate (Gal-1-P).</text>
</comment>
<feature type="binding site" evidence="11">
    <location>
        <position position="130"/>
    </location>
    <ligand>
        <name>Mg(2+)</name>
        <dbReference type="ChEBI" id="CHEBI:18420"/>
    </ligand>
</feature>
<dbReference type="InterPro" id="IPR019741">
    <property type="entry name" value="Galactokinase_CS"/>
</dbReference>
<feature type="domain" description="GHMP kinase C-terminal" evidence="14">
    <location>
        <begin position="279"/>
        <end position="361"/>
    </location>
</feature>
<feature type="binding site" evidence="11">
    <location>
        <position position="162"/>
    </location>
    <ligand>
        <name>Mg(2+)</name>
        <dbReference type="ChEBI" id="CHEBI:18420"/>
    </ligand>
</feature>
<dbReference type="InterPro" id="IPR006203">
    <property type="entry name" value="GHMP_knse_ATP-bd_CS"/>
</dbReference>
<keyword evidence="17" id="KW-1185">Reference proteome</keyword>
<evidence type="ECO:0000256" key="10">
    <source>
        <dbReference type="ARBA" id="ARBA00023277"/>
    </source>
</evidence>
<dbReference type="RefSeq" id="WP_253967220.1">
    <property type="nucleotide sequence ID" value="NZ_JAMFTH010000001.1"/>
</dbReference>
<dbReference type="GO" id="GO:0004335">
    <property type="term" value="F:galactokinase activity"/>
    <property type="evidence" value="ECO:0007669"/>
    <property type="project" value="UniProtKB-UniRule"/>
</dbReference>
<dbReference type="PIRSF" id="PIRSF000530">
    <property type="entry name" value="Galactokinase"/>
    <property type="match status" value="1"/>
</dbReference>
<evidence type="ECO:0000256" key="2">
    <source>
        <dbReference type="ARBA" id="ARBA00022490"/>
    </source>
</evidence>
<dbReference type="InterPro" id="IPR020568">
    <property type="entry name" value="Ribosomal_Su5_D2-typ_SF"/>
</dbReference>
<dbReference type="PROSITE" id="PS00627">
    <property type="entry name" value="GHMP_KINASES_ATP"/>
    <property type="match status" value="1"/>
</dbReference>
<evidence type="ECO:0000256" key="6">
    <source>
        <dbReference type="ARBA" id="ARBA00022777"/>
    </source>
</evidence>
<dbReference type="InterPro" id="IPR022963">
    <property type="entry name" value="Galactokinase_bac"/>
</dbReference>
<dbReference type="InterPro" id="IPR013750">
    <property type="entry name" value="GHMP_kinase_C_dom"/>
</dbReference>
<dbReference type="InterPro" id="IPR036554">
    <property type="entry name" value="GHMP_kinase_C_sf"/>
</dbReference>
<feature type="site" description="Transition state stabilizer" evidence="11">
    <location>
        <position position="28"/>
    </location>
</feature>
<evidence type="ECO:0000256" key="1">
    <source>
        <dbReference type="ARBA" id="ARBA00006566"/>
    </source>
</evidence>
<dbReference type="FunFam" id="3.30.70.890:FF:000001">
    <property type="entry name" value="Galactokinase"/>
    <property type="match status" value="1"/>
</dbReference>
<dbReference type="InterPro" id="IPR006204">
    <property type="entry name" value="GHMP_kinase_N_dom"/>
</dbReference>
<dbReference type="InterPro" id="IPR006206">
    <property type="entry name" value="Mevalonate/galactokinase"/>
</dbReference>
<reference evidence="16" key="1">
    <citation type="submission" date="2022-05" db="EMBL/GenBank/DDBJ databases">
        <authorList>
            <person name="Sun H.-N."/>
        </authorList>
    </citation>
    <scope>NUCLEOTIDE SEQUENCE</scope>
    <source>
        <strain evidence="16">HB14</strain>
    </source>
</reference>
<keyword evidence="10 11" id="KW-0119">Carbohydrate metabolism</keyword>
<proteinExistence type="inferred from homology"/>
<dbReference type="PRINTS" id="PR00959">
    <property type="entry name" value="MEVGALKINASE"/>
</dbReference>
<dbReference type="AlphaFoldDB" id="A0A9X2I270"/>
<dbReference type="Gene3D" id="3.30.70.890">
    <property type="entry name" value="GHMP kinase, C-terminal domain"/>
    <property type="match status" value="1"/>
</dbReference>
<dbReference type="Pfam" id="PF08544">
    <property type="entry name" value="GHMP_kinases_C"/>
    <property type="match status" value="1"/>
</dbReference>
<sequence length="382" mass="41732">MTIKDSIAARFSTHFQRSASNIFFAPGRVNLIGEHTDYNDGFVFPCALEFGTYMAVARRDDAVIRVCAGNFDNDINEWQLGDNIVTDPGCLWSNYLRGVSAILLQQGHTLGGLDIYVEGNVPRGAGLSSSASLSVAFAKALSELNGLGLSVSDVARVAQSAENDYAGCSCGIMDQLASAGGQEGHALLLDCRDLLFDLVPIPEHLDIMIIDSRVERNLVGSEYNDRRADCERAAKTLGVATLRETNLQTLESQRNQLDELAYRRARHVLSENERTQRCAQALKNNDMAVVYQTMHESHISMRDDFENTVPAIDFIVETVDAMLELDGGVRMTGGGFGGCVVALVPQSKAAAIEAEVNSQYREHYDKDPAIYHCQARAGARCL</sequence>
<dbReference type="FunFam" id="3.30.230.10:FF:000017">
    <property type="entry name" value="Galactokinase"/>
    <property type="match status" value="1"/>
</dbReference>
<feature type="binding site" evidence="11">
    <location>
        <position position="223"/>
    </location>
    <ligand>
        <name>substrate</name>
    </ligand>
</feature>
<evidence type="ECO:0000313" key="17">
    <source>
        <dbReference type="Proteomes" id="UP001139319"/>
    </source>
</evidence>
<keyword evidence="9 11" id="KW-0299">Galactose metabolism</keyword>
<keyword evidence="5 11" id="KW-0547">Nucleotide-binding</keyword>
<name>A0A9X2I270_9GAMM</name>
<dbReference type="SUPFAM" id="SSF55060">
    <property type="entry name" value="GHMP Kinase, C-terminal domain"/>
    <property type="match status" value="1"/>
</dbReference>
<dbReference type="HAMAP" id="MF_00246">
    <property type="entry name" value="Galactokinase"/>
    <property type="match status" value="1"/>
</dbReference>
<evidence type="ECO:0000256" key="11">
    <source>
        <dbReference type="HAMAP-Rule" id="MF_00246"/>
    </source>
</evidence>
<gene>
    <name evidence="11 16" type="primary">galK</name>
    <name evidence="16" type="ORF">M6D89_06555</name>
</gene>
<comment type="caution">
    <text evidence="11">Lacks conserved residue(s) required for the propagation of feature annotation.</text>
</comment>
<evidence type="ECO:0000259" key="14">
    <source>
        <dbReference type="Pfam" id="PF08544"/>
    </source>
</evidence>